<protein>
    <recommendedName>
        <fullName evidence="9">Hflx-type G domain-containing protein</fullName>
    </recommendedName>
</protein>
<dbReference type="OrthoDB" id="10268034at2759"/>
<keyword evidence="3" id="KW-0479">Metal-binding</keyword>
<dbReference type="GO" id="GO:0005737">
    <property type="term" value="C:cytoplasm"/>
    <property type="evidence" value="ECO:0000318"/>
    <property type="project" value="GO_Central"/>
</dbReference>
<dbReference type="PROSITE" id="PS51705">
    <property type="entry name" value="G_HFLX"/>
    <property type="match status" value="1"/>
</dbReference>
<name>A0A1Y1IML9_KLENI</name>
<dbReference type="STRING" id="105231.A0A1Y1IML9"/>
<keyword evidence="7" id="KW-0175">Coiled coil</keyword>
<keyword evidence="4" id="KW-0547">Nucleotide-binding</keyword>
<dbReference type="InterPro" id="IPR045498">
    <property type="entry name" value="HflX_C"/>
</dbReference>
<evidence type="ECO:0000256" key="1">
    <source>
        <dbReference type="ARBA" id="ARBA00004496"/>
    </source>
</evidence>
<feature type="coiled-coil region" evidence="7">
    <location>
        <begin position="386"/>
        <end position="413"/>
    </location>
</feature>
<evidence type="ECO:0000256" key="6">
    <source>
        <dbReference type="ARBA" id="ARBA00023134"/>
    </source>
</evidence>
<dbReference type="PRINTS" id="PR00326">
    <property type="entry name" value="GTP1OBG"/>
</dbReference>
<evidence type="ECO:0000256" key="2">
    <source>
        <dbReference type="ARBA" id="ARBA00022490"/>
    </source>
</evidence>
<feature type="compositionally biased region" description="Polar residues" evidence="8">
    <location>
        <begin position="85"/>
        <end position="97"/>
    </location>
</feature>
<keyword evidence="6" id="KW-0342">GTP-binding</keyword>
<feature type="compositionally biased region" description="Low complexity" evidence="8">
    <location>
        <begin position="27"/>
        <end position="36"/>
    </location>
</feature>
<evidence type="ECO:0000259" key="9">
    <source>
        <dbReference type="PROSITE" id="PS51705"/>
    </source>
</evidence>
<dbReference type="Pfam" id="PF13167">
    <property type="entry name" value="GTP-bdg_N"/>
    <property type="match status" value="1"/>
</dbReference>
<evidence type="ECO:0000256" key="3">
    <source>
        <dbReference type="ARBA" id="ARBA00022723"/>
    </source>
</evidence>
<evidence type="ECO:0000313" key="11">
    <source>
        <dbReference type="Proteomes" id="UP000054558"/>
    </source>
</evidence>
<organism evidence="10 11">
    <name type="scientific">Klebsormidium nitens</name>
    <name type="common">Green alga</name>
    <name type="synonym">Ulothrix nitens</name>
    <dbReference type="NCBI Taxonomy" id="105231"/>
    <lineage>
        <taxon>Eukaryota</taxon>
        <taxon>Viridiplantae</taxon>
        <taxon>Streptophyta</taxon>
        <taxon>Klebsormidiophyceae</taxon>
        <taxon>Klebsormidiales</taxon>
        <taxon>Klebsormidiaceae</taxon>
        <taxon>Klebsormidium</taxon>
    </lineage>
</organism>
<dbReference type="PANTHER" id="PTHR10229">
    <property type="entry name" value="GTP-BINDING PROTEIN HFLX"/>
    <property type="match status" value="1"/>
</dbReference>
<dbReference type="InterPro" id="IPR032305">
    <property type="entry name" value="GTP-bd_M"/>
</dbReference>
<evidence type="ECO:0000256" key="8">
    <source>
        <dbReference type="SAM" id="MobiDB-lite"/>
    </source>
</evidence>
<feature type="domain" description="Hflx-type G" evidence="9">
    <location>
        <begin position="420"/>
        <end position="586"/>
    </location>
</feature>
<feature type="region of interest" description="Disordered" evidence="8">
    <location>
        <begin position="25"/>
        <end position="60"/>
    </location>
</feature>
<dbReference type="InterPro" id="IPR006073">
    <property type="entry name" value="GTP-bd"/>
</dbReference>
<dbReference type="FunFam" id="3.40.50.11060:FF:000001">
    <property type="entry name" value="GTPase HflX"/>
    <property type="match status" value="1"/>
</dbReference>
<reference evidence="10 11" key="1">
    <citation type="journal article" date="2014" name="Nat. Commun.">
        <title>Klebsormidium flaccidum genome reveals primary factors for plant terrestrial adaptation.</title>
        <authorList>
            <person name="Hori K."/>
            <person name="Maruyama F."/>
            <person name="Fujisawa T."/>
            <person name="Togashi T."/>
            <person name="Yamamoto N."/>
            <person name="Seo M."/>
            <person name="Sato S."/>
            <person name="Yamada T."/>
            <person name="Mori H."/>
            <person name="Tajima N."/>
            <person name="Moriyama T."/>
            <person name="Ikeuchi M."/>
            <person name="Watanabe M."/>
            <person name="Wada H."/>
            <person name="Kobayashi K."/>
            <person name="Saito M."/>
            <person name="Masuda T."/>
            <person name="Sasaki-Sekimoto Y."/>
            <person name="Mashiguchi K."/>
            <person name="Awai K."/>
            <person name="Shimojima M."/>
            <person name="Masuda S."/>
            <person name="Iwai M."/>
            <person name="Nobusawa T."/>
            <person name="Narise T."/>
            <person name="Kondo S."/>
            <person name="Saito H."/>
            <person name="Sato R."/>
            <person name="Murakawa M."/>
            <person name="Ihara Y."/>
            <person name="Oshima-Yamada Y."/>
            <person name="Ohtaka K."/>
            <person name="Satoh M."/>
            <person name="Sonobe K."/>
            <person name="Ishii M."/>
            <person name="Ohtani R."/>
            <person name="Kanamori-Sato M."/>
            <person name="Honoki R."/>
            <person name="Miyazaki D."/>
            <person name="Mochizuki H."/>
            <person name="Umetsu J."/>
            <person name="Higashi K."/>
            <person name="Shibata D."/>
            <person name="Kamiya Y."/>
            <person name="Sato N."/>
            <person name="Nakamura Y."/>
            <person name="Tabata S."/>
            <person name="Ida S."/>
            <person name="Kurokawa K."/>
            <person name="Ohta H."/>
        </authorList>
    </citation>
    <scope>NUCLEOTIDE SEQUENCE [LARGE SCALE GENOMIC DNA]</scope>
    <source>
        <strain evidence="10 11">NIES-2285</strain>
    </source>
</reference>
<proteinExistence type="inferred from homology"/>
<dbReference type="Proteomes" id="UP000054558">
    <property type="component" value="Unassembled WGS sequence"/>
</dbReference>
<dbReference type="GO" id="GO:0043022">
    <property type="term" value="F:ribosome binding"/>
    <property type="evidence" value="ECO:0000318"/>
    <property type="project" value="GO_Central"/>
</dbReference>
<dbReference type="InterPro" id="IPR027417">
    <property type="entry name" value="P-loop_NTPase"/>
</dbReference>
<dbReference type="InterPro" id="IPR030394">
    <property type="entry name" value="G_HFLX_dom"/>
</dbReference>
<evidence type="ECO:0000256" key="7">
    <source>
        <dbReference type="SAM" id="Coils"/>
    </source>
</evidence>
<feature type="region of interest" description="Disordered" evidence="8">
    <location>
        <begin position="73"/>
        <end position="146"/>
    </location>
</feature>
<dbReference type="InterPro" id="IPR042108">
    <property type="entry name" value="GTPase_HflX_N_sf"/>
</dbReference>
<dbReference type="OMA" id="VEHRKRY"/>
<keyword evidence="5" id="KW-0460">Magnesium</keyword>
<dbReference type="CDD" id="cd01878">
    <property type="entry name" value="HflX"/>
    <property type="match status" value="1"/>
</dbReference>
<dbReference type="Pfam" id="PF19275">
    <property type="entry name" value="HflX_C"/>
    <property type="match status" value="1"/>
</dbReference>
<dbReference type="EMBL" id="DF237464">
    <property type="protein sequence ID" value="GAQ89368.1"/>
    <property type="molecule type" value="Genomic_DNA"/>
</dbReference>
<dbReference type="InterPro" id="IPR016496">
    <property type="entry name" value="GTPase_HflX"/>
</dbReference>
<evidence type="ECO:0000256" key="4">
    <source>
        <dbReference type="ARBA" id="ARBA00022741"/>
    </source>
</evidence>
<dbReference type="FunFam" id="3.40.50.300:FF:000173">
    <property type="entry name" value="GTPase HflX"/>
    <property type="match status" value="1"/>
</dbReference>
<dbReference type="SUPFAM" id="SSF52540">
    <property type="entry name" value="P-loop containing nucleoside triphosphate hydrolases"/>
    <property type="match status" value="1"/>
</dbReference>
<dbReference type="Pfam" id="PF01926">
    <property type="entry name" value="MMR_HSR1"/>
    <property type="match status" value="1"/>
</dbReference>
<evidence type="ECO:0000256" key="5">
    <source>
        <dbReference type="ARBA" id="ARBA00022842"/>
    </source>
</evidence>
<dbReference type="GO" id="GO:0046872">
    <property type="term" value="F:metal ion binding"/>
    <property type="evidence" value="ECO:0007669"/>
    <property type="project" value="UniProtKB-KW"/>
</dbReference>
<dbReference type="PANTHER" id="PTHR10229:SF0">
    <property type="entry name" value="GTP-BINDING PROTEIN 6-RELATED"/>
    <property type="match status" value="1"/>
</dbReference>
<dbReference type="Gene3D" id="3.40.50.11060">
    <property type="entry name" value="GTPase HflX, N-terminal domain"/>
    <property type="match status" value="1"/>
</dbReference>
<dbReference type="Gene3D" id="6.10.250.2860">
    <property type="match status" value="1"/>
</dbReference>
<gene>
    <name evidence="10" type="ORF">KFL_005150010</name>
</gene>
<feature type="compositionally biased region" description="Basic and acidic residues" evidence="8">
    <location>
        <begin position="45"/>
        <end position="56"/>
    </location>
</feature>
<dbReference type="Gene3D" id="3.40.50.300">
    <property type="entry name" value="P-loop containing nucleotide triphosphate hydrolases"/>
    <property type="match status" value="1"/>
</dbReference>
<dbReference type="InterPro" id="IPR025121">
    <property type="entry name" value="GTPase_HflX_N"/>
</dbReference>
<dbReference type="AlphaFoldDB" id="A0A1Y1IML9"/>
<dbReference type="HAMAP" id="MF_00900">
    <property type="entry name" value="GTPase_HflX"/>
    <property type="match status" value="1"/>
</dbReference>
<dbReference type="Pfam" id="PF16360">
    <property type="entry name" value="GTP-bdg_M"/>
    <property type="match status" value="1"/>
</dbReference>
<dbReference type="NCBIfam" id="TIGR03156">
    <property type="entry name" value="GTP_HflX"/>
    <property type="match status" value="1"/>
</dbReference>
<keyword evidence="2" id="KW-0963">Cytoplasm</keyword>
<accession>A0A1Y1IML9</accession>
<comment type="subcellular location">
    <subcellularLocation>
        <location evidence="1">Cytoplasm</location>
    </subcellularLocation>
</comment>
<sequence length="648" mass="70465">MALVTSAGFRAASCHAGSVSIAQRLQSGSHASSSPRCSPPSPTSVRDRRQGTKLQEDFPAAWLRQELFPIKTGTLRQSGGGARARSSNTGSGWQQLPTRAASAGNEPPQEKSSSSPRVAGKTPEQPSPGAPSEARNGRPENGPISALMDTGEKIFWDFEIDSSSGMDGGPAVDEGAALEEEPEESVEDLLAGLDGTTVIDELKEEEDIDRRFKKTSSGREVFYERTFLVGVDQKGAASLGWTVADSLEELAQLADTAGLRVVGTTHQKLEHPNPKTYVGSGKINEIARAVEASGAETVVFDDELSPGQLRNLEKVFGDSVRVCDRTALILDIFSQRAATKEGKLQVEMAQAEYQLPRLTRMWTHLERQSGGGQVKGMGEKQIEVDRRLLKTRITQLRRELESVRDHRQQYRDRRAATPIPVISLVGYTNAGKSTLLNRLSGAGVLAEDQLFATLDPTTRRVNLPNGKETLFTDTVGFIQKLPTQLVAAFRATLEEISEASLLLHVVDVSHPMAGPQVAAVEAVLADLDVGHIPILTVWNKVDRVADPLRVIAQAMARENTVAISALTGYGLPAFLDCVEAMIKDTLVRVEAVVPYRNGDLLDVIHRLGVVESEEYLEEGTLVQAYVPLSLSRKLMPFRSQVQKLEPRV</sequence>
<evidence type="ECO:0000313" key="10">
    <source>
        <dbReference type="EMBL" id="GAQ89368.1"/>
    </source>
</evidence>
<dbReference type="GO" id="GO:0005525">
    <property type="term" value="F:GTP binding"/>
    <property type="evidence" value="ECO:0007669"/>
    <property type="project" value="UniProtKB-KW"/>
</dbReference>
<keyword evidence="11" id="KW-1185">Reference proteome</keyword>